<gene>
    <name evidence="2" type="ORF">MEDL_26967</name>
</gene>
<evidence type="ECO:0000313" key="3">
    <source>
        <dbReference type="Proteomes" id="UP000683360"/>
    </source>
</evidence>
<dbReference type="Proteomes" id="UP000683360">
    <property type="component" value="Unassembled WGS sequence"/>
</dbReference>
<name>A0A8S3S215_MYTED</name>
<reference evidence="2" key="1">
    <citation type="submission" date="2021-03" db="EMBL/GenBank/DDBJ databases">
        <authorList>
            <person name="Bekaert M."/>
        </authorList>
    </citation>
    <scope>NUCLEOTIDE SEQUENCE</scope>
</reference>
<protein>
    <submittedName>
        <fullName evidence="2">Uncharacterized protein</fullName>
    </submittedName>
</protein>
<organism evidence="2 3">
    <name type="scientific">Mytilus edulis</name>
    <name type="common">Blue mussel</name>
    <dbReference type="NCBI Taxonomy" id="6550"/>
    <lineage>
        <taxon>Eukaryota</taxon>
        <taxon>Metazoa</taxon>
        <taxon>Spiralia</taxon>
        <taxon>Lophotrochozoa</taxon>
        <taxon>Mollusca</taxon>
        <taxon>Bivalvia</taxon>
        <taxon>Autobranchia</taxon>
        <taxon>Pteriomorphia</taxon>
        <taxon>Mytilida</taxon>
        <taxon>Mytiloidea</taxon>
        <taxon>Mytilidae</taxon>
        <taxon>Mytilinae</taxon>
        <taxon>Mytilus</taxon>
    </lineage>
</organism>
<dbReference type="AlphaFoldDB" id="A0A8S3S215"/>
<feature type="compositionally biased region" description="Polar residues" evidence="1">
    <location>
        <begin position="143"/>
        <end position="152"/>
    </location>
</feature>
<comment type="caution">
    <text evidence="2">The sequence shown here is derived from an EMBL/GenBank/DDBJ whole genome shotgun (WGS) entry which is preliminary data.</text>
</comment>
<sequence>MAFVASQISSHSIRVGVQYPRPGKPKTVTWQLLLLKLAVTALGSRSTLDQSRSTLDQVNQDCYMAVVASQISSHSIRGVGVPRPGKPRDCYMAFVASQNKSSHSIRVGVRYPRPVVASQISSHSISRSAYPRPGKPKTVTHGVASNKQSPLD</sequence>
<evidence type="ECO:0000256" key="1">
    <source>
        <dbReference type="SAM" id="MobiDB-lite"/>
    </source>
</evidence>
<proteinExistence type="predicted"/>
<feature type="region of interest" description="Disordered" evidence="1">
    <location>
        <begin position="122"/>
        <end position="152"/>
    </location>
</feature>
<accession>A0A8S3S215</accession>
<dbReference type="EMBL" id="CAJPWZ010001321">
    <property type="protein sequence ID" value="CAG2213027.1"/>
    <property type="molecule type" value="Genomic_DNA"/>
</dbReference>
<keyword evidence="3" id="KW-1185">Reference proteome</keyword>
<evidence type="ECO:0000313" key="2">
    <source>
        <dbReference type="EMBL" id="CAG2213027.1"/>
    </source>
</evidence>